<comment type="caution">
    <text evidence="1">The sequence shown here is derived from an EMBL/GenBank/DDBJ whole genome shotgun (WGS) entry which is preliminary data.</text>
</comment>
<dbReference type="Proteomes" id="UP001226084">
    <property type="component" value="Unassembled WGS sequence"/>
</dbReference>
<name>A0AAP5AG64_9GAMM</name>
<organism evidence="1 2">
    <name type="scientific">Stenotrophomonas rhizophila</name>
    <dbReference type="NCBI Taxonomy" id="216778"/>
    <lineage>
        <taxon>Bacteria</taxon>
        <taxon>Pseudomonadati</taxon>
        <taxon>Pseudomonadota</taxon>
        <taxon>Gammaproteobacteria</taxon>
        <taxon>Lysobacterales</taxon>
        <taxon>Lysobacteraceae</taxon>
        <taxon>Stenotrophomonas</taxon>
    </lineage>
</organism>
<proteinExistence type="predicted"/>
<dbReference type="EMBL" id="JAUTAS010000001">
    <property type="protein sequence ID" value="MDQ1108207.1"/>
    <property type="molecule type" value="Genomic_DNA"/>
</dbReference>
<accession>A0AAP5AG64</accession>
<dbReference type="RefSeq" id="WP_167693302.1">
    <property type="nucleotide sequence ID" value="NZ_CP016294.1"/>
</dbReference>
<dbReference type="KEGG" id="srh:BAY15_2405"/>
<evidence type="ECO:0000313" key="1">
    <source>
        <dbReference type="EMBL" id="MDQ1108207.1"/>
    </source>
</evidence>
<protein>
    <submittedName>
        <fullName evidence="1">Uncharacterized protein</fullName>
    </submittedName>
</protein>
<evidence type="ECO:0000313" key="2">
    <source>
        <dbReference type="Proteomes" id="UP001226084"/>
    </source>
</evidence>
<sequence>MDHAPDFTQPGDADSSLLEGLFQLALNGQTQGSEFDLIDHEVYTRLLSTYGTDQRFAA</sequence>
<gene>
    <name evidence="1" type="ORF">QE424_001366</name>
</gene>
<dbReference type="AlphaFoldDB" id="A0AAP5AG64"/>
<reference evidence="1" key="1">
    <citation type="submission" date="2023-07" db="EMBL/GenBank/DDBJ databases">
        <title>Functional and genomic diversity of the sorghum phyllosphere microbiome.</title>
        <authorList>
            <person name="Shade A."/>
        </authorList>
    </citation>
    <scope>NUCLEOTIDE SEQUENCE</scope>
    <source>
        <strain evidence="1">SORGH_AS_0457</strain>
    </source>
</reference>